<reference evidence="1" key="2">
    <citation type="submission" date="2021-10" db="EMBL/GenBank/DDBJ databases">
        <title>Phylogenomics reveals ancestral predisposition of the termite-cultivated fungus Termitomyces towards a domesticated lifestyle.</title>
        <authorList>
            <person name="Auxier B."/>
            <person name="Grum-Grzhimaylo A."/>
            <person name="Cardenas M.E."/>
            <person name="Lodge J.D."/>
            <person name="Laessoe T."/>
            <person name="Pedersen O."/>
            <person name="Smith M.E."/>
            <person name="Kuyper T.W."/>
            <person name="Franco-Molano E.A."/>
            <person name="Baroni T.J."/>
            <person name="Aanen D.K."/>
        </authorList>
    </citation>
    <scope>NUCLEOTIDE SEQUENCE</scope>
    <source>
        <strain evidence="1">D49</strain>
    </source>
</reference>
<protein>
    <recommendedName>
        <fullName evidence="3">Fatty acid desaturase N-terminal domain-containing protein</fullName>
    </recommendedName>
</protein>
<dbReference type="PANTHER" id="PTHR32100">
    <property type="entry name" value="OMEGA-6 FATTY ACID DESATURASE, CHLOROPLASTIC"/>
    <property type="match status" value="1"/>
</dbReference>
<keyword evidence="2" id="KW-1185">Reference proteome</keyword>
<dbReference type="AlphaFoldDB" id="A0A9P7FQ07"/>
<comment type="caution">
    <text evidence="1">The sequence shown here is derived from an EMBL/GenBank/DDBJ whole genome shotgun (WGS) entry which is preliminary data.</text>
</comment>
<dbReference type="Proteomes" id="UP000717328">
    <property type="component" value="Unassembled WGS sequence"/>
</dbReference>
<name>A0A9P7FQ07_9AGAR</name>
<evidence type="ECO:0008006" key="3">
    <source>
        <dbReference type="Google" id="ProtNLM"/>
    </source>
</evidence>
<sequence length="150" mass="16915">MFSLFEDGPEYKKRLETPFTPPKVTFSDVHSVIPKHLHEKHTGKALLYIARDVLCAVVVYKLGCLIDPAAKTLVRAYGVAPVIATIAKWASWALYWHWQGVILAGWWCMAHEAGHGTLSNYSWFNHLVGYTLHTVSTPIACTIRFCWSNA</sequence>
<proteinExistence type="predicted"/>
<reference evidence="1" key="1">
    <citation type="submission" date="2021-02" db="EMBL/GenBank/DDBJ databases">
        <authorList>
            <person name="Nieuwenhuis M."/>
            <person name="Van De Peppel L.J.J."/>
        </authorList>
    </citation>
    <scope>NUCLEOTIDE SEQUENCE</scope>
    <source>
        <strain evidence="1">D49</strain>
    </source>
</reference>
<dbReference type="OrthoDB" id="1461976at2759"/>
<dbReference type="InterPro" id="IPR012171">
    <property type="entry name" value="Fatty_acid_desaturase"/>
</dbReference>
<organism evidence="1 2">
    <name type="scientific">Sphagnurus paluster</name>
    <dbReference type="NCBI Taxonomy" id="117069"/>
    <lineage>
        <taxon>Eukaryota</taxon>
        <taxon>Fungi</taxon>
        <taxon>Dikarya</taxon>
        <taxon>Basidiomycota</taxon>
        <taxon>Agaricomycotina</taxon>
        <taxon>Agaricomycetes</taxon>
        <taxon>Agaricomycetidae</taxon>
        <taxon>Agaricales</taxon>
        <taxon>Tricholomatineae</taxon>
        <taxon>Lyophyllaceae</taxon>
        <taxon>Sphagnurus</taxon>
    </lineage>
</organism>
<gene>
    <name evidence="1" type="ORF">H0H81_009249</name>
</gene>
<dbReference type="GO" id="GO:0016491">
    <property type="term" value="F:oxidoreductase activity"/>
    <property type="evidence" value="ECO:0007669"/>
    <property type="project" value="InterPro"/>
</dbReference>
<evidence type="ECO:0000313" key="1">
    <source>
        <dbReference type="EMBL" id="KAG5636053.1"/>
    </source>
</evidence>
<dbReference type="EMBL" id="JABCKI010005982">
    <property type="protein sequence ID" value="KAG5636053.1"/>
    <property type="molecule type" value="Genomic_DNA"/>
</dbReference>
<evidence type="ECO:0000313" key="2">
    <source>
        <dbReference type="Proteomes" id="UP000717328"/>
    </source>
</evidence>
<accession>A0A9P7FQ07</accession>